<dbReference type="STRING" id="151549.A0A4C1WB44"/>
<dbReference type="EMBL" id="BGZK01000500">
    <property type="protein sequence ID" value="GBP47364.1"/>
    <property type="molecule type" value="Genomic_DNA"/>
</dbReference>
<organism evidence="1 2">
    <name type="scientific">Eumeta variegata</name>
    <name type="common">Bagworm moth</name>
    <name type="synonym">Eumeta japonica</name>
    <dbReference type="NCBI Taxonomy" id="151549"/>
    <lineage>
        <taxon>Eukaryota</taxon>
        <taxon>Metazoa</taxon>
        <taxon>Ecdysozoa</taxon>
        <taxon>Arthropoda</taxon>
        <taxon>Hexapoda</taxon>
        <taxon>Insecta</taxon>
        <taxon>Pterygota</taxon>
        <taxon>Neoptera</taxon>
        <taxon>Endopterygota</taxon>
        <taxon>Lepidoptera</taxon>
        <taxon>Glossata</taxon>
        <taxon>Ditrysia</taxon>
        <taxon>Tineoidea</taxon>
        <taxon>Psychidae</taxon>
        <taxon>Oiketicinae</taxon>
        <taxon>Eumeta</taxon>
    </lineage>
</organism>
<name>A0A4C1WB44_EUMVA</name>
<keyword evidence="2" id="KW-1185">Reference proteome</keyword>
<dbReference type="PANTHER" id="PTHR47326">
    <property type="entry name" value="TRANSPOSABLE ELEMENT TC3 TRANSPOSASE-LIKE PROTEIN"/>
    <property type="match status" value="1"/>
</dbReference>
<evidence type="ECO:0000313" key="2">
    <source>
        <dbReference type="Proteomes" id="UP000299102"/>
    </source>
</evidence>
<accession>A0A4C1WB44</accession>
<dbReference type="AlphaFoldDB" id="A0A4C1WB44"/>
<comment type="caution">
    <text evidence="1">The sequence shown here is derived from an EMBL/GenBank/DDBJ whole genome shotgun (WGS) entry which is preliminary data.</text>
</comment>
<evidence type="ECO:0000313" key="1">
    <source>
        <dbReference type="EMBL" id="GBP47364.1"/>
    </source>
</evidence>
<reference evidence="1 2" key="1">
    <citation type="journal article" date="2019" name="Commun. Biol.">
        <title>The bagworm genome reveals a unique fibroin gene that provides high tensile strength.</title>
        <authorList>
            <person name="Kono N."/>
            <person name="Nakamura H."/>
            <person name="Ohtoshi R."/>
            <person name="Tomita M."/>
            <person name="Numata K."/>
            <person name="Arakawa K."/>
        </authorList>
    </citation>
    <scope>NUCLEOTIDE SEQUENCE [LARGE SCALE GENOMIC DNA]</scope>
</reference>
<dbReference type="PANTHER" id="PTHR47326:SF1">
    <property type="entry name" value="HTH PSQ-TYPE DOMAIN-CONTAINING PROTEIN"/>
    <property type="match status" value="1"/>
</dbReference>
<dbReference type="OrthoDB" id="9971063at2759"/>
<proteinExistence type="predicted"/>
<gene>
    <name evidence="1" type="ORF">EVAR_38965_1</name>
</gene>
<protein>
    <submittedName>
        <fullName evidence="1">Uncharacterized protein</fullName>
    </submittedName>
</protein>
<dbReference type="Proteomes" id="UP000299102">
    <property type="component" value="Unassembled WGS sequence"/>
</dbReference>
<sequence length="175" mass="20836">MERFTGADRAFCVHEFYRNMIRPPLRGVHFENIAIYAGLMNVLVFERLRKNWVHKFGEADSTLDEQRSGRLRTSRTEENIDVVRYLVHENPTQSIRKHSRALNILRSTLQRILKKDKKFHPYKVHLVQELKDTDATNRISFVNEMMNRFTLSNNVLFSDEAHFYINSHVSRQNCR</sequence>